<protein>
    <submittedName>
        <fullName evidence="2">DUF4860 domain-containing protein</fullName>
    </submittedName>
</protein>
<keyword evidence="1" id="KW-0472">Membrane</keyword>
<dbReference type="EMBL" id="QSIQ01000032">
    <property type="protein sequence ID" value="RHC99839.1"/>
    <property type="molecule type" value="Genomic_DNA"/>
</dbReference>
<reference evidence="2 3" key="1">
    <citation type="submission" date="2018-08" db="EMBL/GenBank/DDBJ databases">
        <title>A genome reference for cultivated species of the human gut microbiota.</title>
        <authorList>
            <person name="Zou Y."/>
            <person name="Xue W."/>
            <person name="Luo G."/>
        </authorList>
    </citation>
    <scope>NUCLEOTIDE SEQUENCE [LARGE SCALE GENOMIC DNA]</scope>
    <source>
        <strain evidence="2 3">AM32-8LB</strain>
    </source>
</reference>
<gene>
    <name evidence="2" type="ORF">DW813_14725</name>
</gene>
<evidence type="ECO:0000256" key="1">
    <source>
        <dbReference type="SAM" id="Phobius"/>
    </source>
</evidence>
<feature type="transmembrane region" description="Helical" evidence="1">
    <location>
        <begin position="25"/>
        <end position="46"/>
    </location>
</feature>
<accession>A0A396AFH1</accession>
<evidence type="ECO:0000313" key="3">
    <source>
        <dbReference type="Proteomes" id="UP000266391"/>
    </source>
</evidence>
<dbReference type="Proteomes" id="UP000266391">
    <property type="component" value="Unassembled WGS sequence"/>
</dbReference>
<keyword evidence="1" id="KW-1133">Transmembrane helix</keyword>
<dbReference type="InterPro" id="IPR032340">
    <property type="entry name" value="DUF4860"/>
</dbReference>
<organism evidence="2 3">
    <name type="scientific">Roseburia inulinivorans</name>
    <dbReference type="NCBI Taxonomy" id="360807"/>
    <lineage>
        <taxon>Bacteria</taxon>
        <taxon>Bacillati</taxon>
        <taxon>Bacillota</taxon>
        <taxon>Clostridia</taxon>
        <taxon>Lachnospirales</taxon>
        <taxon>Lachnospiraceae</taxon>
        <taxon>Roseburia</taxon>
    </lineage>
</organism>
<comment type="caution">
    <text evidence="2">The sequence shown here is derived from an EMBL/GenBank/DDBJ whole genome shotgun (WGS) entry which is preliminary data.</text>
</comment>
<sequence>MSLLLKGTDFMLELKKTPEHTIDRVFLLALLALFAATTFLVVSIGAKQYHSIADSMTANYETRTVSSYLEEKMNQNDVAGSVAVTSIGAFPAIALSETVNDAIYTTYIYCYDGYLREITVSDGTTVLPGDGQKIIETKALAIDMVSSNLYCFTITDTTGYTYPLYISLNAKQS</sequence>
<name>A0A396AFH1_9FIRM</name>
<evidence type="ECO:0000313" key="2">
    <source>
        <dbReference type="EMBL" id="RHC99839.1"/>
    </source>
</evidence>
<dbReference type="AlphaFoldDB" id="A0A396AFH1"/>
<keyword evidence="1" id="KW-0812">Transmembrane</keyword>
<proteinExistence type="predicted"/>
<dbReference type="Pfam" id="PF16152">
    <property type="entry name" value="DUF4860"/>
    <property type="match status" value="1"/>
</dbReference>